<evidence type="ECO:0000256" key="1">
    <source>
        <dbReference type="ARBA" id="ARBA00022448"/>
    </source>
</evidence>
<dbReference type="InterPro" id="IPR036079">
    <property type="entry name" value="ATPase_csu/dsu_sf"/>
</dbReference>
<protein>
    <submittedName>
        <fullName evidence="3">Archaeal/vacuolar-type H-ATPase subunit C</fullName>
        <ecNumber evidence="3">3.6.3.14</ecNumber>
    </submittedName>
</protein>
<dbReference type="EnsemblBacteria" id="ABK78078">
    <property type="protein sequence ID" value="ABK78078"/>
    <property type="gene ID" value="CENSYa_1456"/>
</dbReference>
<keyword evidence="2" id="KW-0406">Ion transport</keyword>
<gene>
    <name evidence="3" type="ordered locus">CENSYa_1456</name>
</gene>
<keyword evidence="1" id="KW-0813">Transport</keyword>
<dbReference type="Gene3D" id="1.10.132.50">
    <property type="entry name" value="ATP synthase (C/AC39) subunit, domain 3"/>
    <property type="match status" value="3"/>
</dbReference>
<accession>A0RXL1</accession>
<dbReference type="STRING" id="414004.CENSYa_1456"/>
<dbReference type="Pfam" id="PF01992">
    <property type="entry name" value="vATP-synt_AC39"/>
    <property type="match status" value="1"/>
</dbReference>
<evidence type="ECO:0000313" key="4">
    <source>
        <dbReference type="Proteomes" id="UP000000758"/>
    </source>
</evidence>
<dbReference type="PANTHER" id="PTHR38682">
    <property type="entry name" value="V-TYPE ATP SYNTHASE SUBUNIT C"/>
    <property type="match status" value="1"/>
</dbReference>
<dbReference type="EMBL" id="DP000238">
    <property type="protein sequence ID" value="ABK78078.1"/>
    <property type="molecule type" value="Genomic_DNA"/>
</dbReference>
<dbReference type="SUPFAM" id="SSF103486">
    <property type="entry name" value="V-type ATP synthase subunit C"/>
    <property type="match status" value="1"/>
</dbReference>
<evidence type="ECO:0000313" key="3">
    <source>
        <dbReference type="EMBL" id="ABK78078.1"/>
    </source>
</evidence>
<dbReference type="PANTHER" id="PTHR38682:SF1">
    <property type="entry name" value="V-TYPE ATP SYNTHASE SUBUNIT C"/>
    <property type="match status" value="1"/>
</dbReference>
<keyword evidence="3" id="KW-0378">Hydrolase</keyword>
<dbReference type="Proteomes" id="UP000000758">
    <property type="component" value="Chromosome"/>
</dbReference>
<sequence length="346" mass="37967">MASGSQKVYASVKSFSQRGKLLSRDDLQTLAESRNLDELLTRIKNTSYSDAVSDVPKPLTAEGIEAVLMAHLADVHYSIAKTAGNKVLEAYFLRFMARNLKVILKGKILGRPQDEIEAGVNMHAEELIRQRDVILKALMSKDLGEAASSLGGTVFGEDAAKAVALYNETENLQVMDTYFDKALARQLGRALQLAGDRDLSGPVTMDIDFYNLLSVLRGKFWGLGEQQVMDLMDTYSPSAPREMLARMAAAGTLKDAFAELQGTRYRDLAPKAEDGIGAITEFERSFEMMMYRGALSSFTRMFSSGTSVGITKLTAYEIRNMAAIAFAVEHGIPVETTMSKLVVEAE</sequence>
<dbReference type="InterPro" id="IPR050873">
    <property type="entry name" value="V-ATPase_V0D/AC39_subunit"/>
</dbReference>
<organism evidence="3 4">
    <name type="scientific">Cenarchaeum symbiosum (strain A)</name>
    <dbReference type="NCBI Taxonomy" id="414004"/>
    <lineage>
        <taxon>Archaea</taxon>
        <taxon>Nitrososphaerota</taxon>
        <taxon>Candidatus Cenarchaeales</taxon>
        <taxon>Candidatus Cenarchaeaceae</taxon>
        <taxon>Candidatus Cenarchaeum</taxon>
    </lineage>
</organism>
<dbReference type="GO" id="GO:0016787">
    <property type="term" value="F:hydrolase activity"/>
    <property type="evidence" value="ECO:0007669"/>
    <property type="project" value="UniProtKB-KW"/>
</dbReference>
<dbReference type="KEGG" id="csy:CENSYa_1456"/>
<proteinExistence type="predicted"/>
<reference evidence="3 4" key="1">
    <citation type="journal article" date="2006" name="Proc. Natl. Acad. Sci. U.S.A.">
        <title>Genomic analysis of the uncultivated marine crenarchaeote Cenarchaeum symbiosum.</title>
        <authorList>
            <person name="Hallam S.J."/>
            <person name="Konstantinidis K.T."/>
            <person name="Putnam N."/>
            <person name="Schleper C."/>
            <person name="Watanabe Y."/>
            <person name="Sugahara J."/>
            <person name="Preston C."/>
            <person name="de la Torre J."/>
            <person name="Richardson P.M."/>
            <person name="DeLong E.F."/>
        </authorList>
    </citation>
    <scope>NUCLEOTIDE SEQUENCE [LARGE SCALE GENOMIC DNA]</scope>
    <source>
        <strain evidence="4">A</strain>
    </source>
</reference>
<dbReference type="EC" id="3.6.3.14" evidence="3"/>
<keyword evidence="4" id="KW-1185">Reference proteome</keyword>
<name>A0RXL1_CENSY</name>
<dbReference type="PATRIC" id="fig|414004.10.peg.1338"/>
<dbReference type="AlphaFoldDB" id="A0RXL1"/>
<dbReference type="GO" id="GO:0046961">
    <property type="term" value="F:proton-transporting ATPase activity, rotational mechanism"/>
    <property type="evidence" value="ECO:0007669"/>
    <property type="project" value="InterPro"/>
</dbReference>
<dbReference type="InterPro" id="IPR002843">
    <property type="entry name" value="ATPase_V0-cplx_csu/dsu"/>
</dbReference>
<dbReference type="HOGENOM" id="CLU_784368_0_0_2"/>
<dbReference type="InterPro" id="IPR044911">
    <property type="entry name" value="V-type_ATPase_csu/dsu_dom_3"/>
</dbReference>
<evidence type="ECO:0000256" key="2">
    <source>
        <dbReference type="ARBA" id="ARBA00023065"/>
    </source>
</evidence>